<sequence>MKHERSPKSWIVTLTLPAALALTACQAPLDYGERVAPTADQLEAVSLISESAYLANSTVERRGTHRKILAMHGLLAELHTLAVLGDSPVEATSVVPVLHPLCVSGAASVGYRFDDCHVDESGRVFGEALLDGGTLDVDLHTNWAHDGEAFNGTQLHGNFERIDGRLHGTLEQQITVQLPGRGSFLGIDPGEGTGDVHTSTTWAVDYDEELGCIVDGWVEIEVEAWGERSGTRYLFDGCDEVRWVQNAAD</sequence>
<evidence type="ECO:0000313" key="1">
    <source>
        <dbReference type="EMBL" id="EDM81379.1"/>
    </source>
</evidence>
<dbReference type="RefSeq" id="WP_006969349.1">
    <property type="nucleotide sequence ID" value="NZ_ABCS01000003.1"/>
</dbReference>
<organism evidence="1 2">
    <name type="scientific">Plesiocystis pacifica SIR-1</name>
    <dbReference type="NCBI Taxonomy" id="391625"/>
    <lineage>
        <taxon>Bacteria</taxon>
        <taxon>Pseudomonadati</taxon>
        <taxon>Myxococcota</taxon>
        <taxon>Polyangia</taxon>
        <taxon>Nannocystales</taxon>
        <taxon>Nannocystaceae</taxon>
        <taxon>Plesiocystis</taxon>
    </lineage>
</organism>
<proteinExistence type="predicted"/>
<reference evidence="1 2" key="1">
    <citation type="submission" date="2007-06" db="EMBL/GenBank/DDBJ databases">
        <authorList>
            <person name="Shimkets L."/>
            <person name="Ferriera S."/>
            <person name="Johnson J."/>
            <person name="Kravitz S."/>
            <person name="Beeson K."/>
            <person name="Sutton G."/>
            <person name="Rogers Y.-H."/>
            <person name="Friedman R."/>
            <person name="Frazier M."/>
            <person name="Venter J.C."/>
        </authorList>
    </citation>
    <scope>NUCLEOTIDE SEQUENCE [LARGE SCALE GENOMIC DNA]</scope>
    <source>
        <strain evidence="1 2">SIR-1</strain>
    </source>
</reference>
<protein>
    <recommendedName>
        <fullName evidence="3">Lipoprotein</fullName>
    </recommendedName>
</protein>
<dbReference type="PROSITE" id="PS51257">
    <property type="entry name" value="PROKAR_LIPOPROTEIN"/>
    <property type="match status" value="1"/>
</dbReference>
<dbReference type="AlphaFoldDB" id="A6FY00"/>
<gene>
    <name evidence="1" type="ORF">PPSIR1_39350</name>
</gene>
<evidence type="ECO:0000313" key="2">
    <source>
        <dbReference type="Proteomes" id="UP000005801"/>
    </source>
</evidence>
<comment type="caution">
    <text evidence="1">The sequence shown here is derived from an EMBL/GenBank/DDBJ whole genome shotgun (WGS) entry which is preliminary data.</text>
</comment>
<dbReference type="EMBL" id="ABCS01000003">
    <property type="protein sequence ID" value="EDM81379.1"/>
    <property type="molecule type" value="Genomic_DNA"/>
</dbReference>
<dbReference type="Proteomes" id="UP000005801">
    <property type="component" value="Unassembled WGS sequence"/>
</dbReference>
<keyword evidence="2" id="KW-1185">Reference proteome</keyword>
<accession>A6FY00</accession>
<name>A6FY00_9BACT</name>
<evidence type="ECO:0008006" key="3">
    <source>
        <dbReference type="Google" id="ProtNLM"/>
    </source>
</evidence>